<protein>
    <submittedName>
        <fullName evidence="2">Uncharacterized protein</fullName>
    </submittedName>
</protein>
<dbReference type="Proteomes" id="UP000499080">
    <property type="component" value="Unassembled WGS sequence"/>
</dbReference>
<evidence type="ECO:0000313" key="3">
    <source>
        <dbReference type="Proteomes" id="UP000499080"/>
    </source>
</evidence>
<name>A0A4Y2NRM1_ARAVE</name>
<proteinExistence type="predicted"/>
<feature type="non-terminal residue" evidence="2">
    <location>
        <position position="57"/>
    </location>
</feature>
<organism evidence="2 3">
    <name type="scientific">Araneus ventricosus</name>
    <name type="common">Orbweaver spider</name>
    <name type="synonym">Epeira ventricosa</name>
    <dbReference type="NCBI Taxonomy" id="182803"/>
    <lineage>
        <taxon>Eukaryota</taxon>
        <taxon>Metazoa</taxon>
        <taxon>Ecdysozoa</taxon>
        <taxon>Arthropoda</taxon>
        <taxon>Chelicerata</taxon>
        <taxon>Arachnida</taxon>
        <taxon>Araneae</taxon>
        <taxon>Araneomorphae</taxon>
        <taxon>Entelegynae</taxon>
        <taxon>Araneoidea</taxon>
        <taxon>Araneidae</taxon>
        <taxon>Araneus</taxon>
    </lineage>
</organism>
<sequence length="57" mass="6379">MGVVDYGLVRGHAILSQYFRDSEFWVLHLASQAGSPALNENVSPGQTQQSQSRLEFR</sequence>
<keyword evidence="3" id="KW-1185">Reference proteome</keyword>
<gene>
    <name evidence="2" type="ORF">AVEN_140489_1</name>
</gene>
<comment type="caution">
    <text evidence="2">The sequence shown here is derived from an EMBL/GenBank/DDBJ whole genome shotgun (WGS) entry which is preliminary data.</text>
</comment>
<feature type="region of interest" description="Disordered" evidence="1">
    <location>
        <begin position="36"/>
        <end position="57"/>
    </location>
</feature>
<evidence type="ECO:0000256" key="1">
    <source>
        <dbReference type="SAM" id="MobiDB-lite"/>
    </source>
</evidence>
<dbReference type="AlphaFoldDB" id="A0A4Y2NRM1"/>
<reference evidence="2 3" key="1">
    <citation type="journal article" date="2019" name="Sci. Rep.">
        <title>Orb-weaving spider Araneus ventricosus genome elucidates the spidroin gene catalogue.</title>
        <authorList>
            <person name="Kono N."/>
            <person name="Nakamura H."/>
            <person name="Ohtoshi R."/>
            <person name="Moran D.A.P."/>
            <person name="Shinohara A."/>
            <person name="Yoshida Y."/>
            <person name="Fujiwara M."/>
            <person name="Mori M."/>
            <person name="Tomita M."/>
            <person name="Arakawa K."/>
        </authorList>
    </citation>
    <scope>NUCLEOTIDE SEQUENCE [LARGE SCALE GENOMIC DNA]</scope>
</reference>
<accession>A0A4Y2NRM1</accession>
<dbReference type="EMBL" id="BGPR01009666">
    <property type="protein sequence ID" value="GBN41483.1"/>
    <property type="molecule type" value="Genomic_DNA"/>
</dbReference>
<evidence type="ECO:0000313" key="2">
    <source>
        <dbReference type="EMBL" id="GBN41483.1"/>
    </source>
</evidence>